<reference evidence="2" key="1">
    <citation type="submission" date="2021-03" db="EMBL/GenBank/DDBJ databases">
        <title>Antimicrobial resistance genes in bacteria isolated from Japanese honey, and their potential for conferring macrolide and lincosamide resistance in the American foulbrood pathogen Paenibacillus larvae.</title>
        <authorList>
            <person name="Okamoto M."/>
            <person name="Kumagai M."/>
            <person name="Kanamori H."/>
            <person name="Takamatsu D."/>
        </authorList>
    </citation>
    <scope>NUCLEOTIDE SEQUENCE</scope>
    <source>
        <strain evidence="2">J40TS1</strain>
    </source>
</reference>
<gene>
    <name evidence="2" type="ORF">J40TS1_28020</name>
</gene>
<dbReference type="Proteomes" id="UP000683139">
    <property type="component" value="Unassembled WGS sequence"/>
</dbReference>
<proteinExistence type="predicted"/>
<sequence length="165" mass="18739">MKKIFIFLFICILISGCAKTKIQPVTYQEINKFIADNYLQALDFKLVGDIAIILFEDEVRTGYYLLYKNEDNTLKNKLAFGLSNSTKPVIIYATASAIPFVSLIIKDNDLLESAHSVEVVLESQTTIKDQISNKGIIIPYDKQDSTSYSNVIIYDEYGKMIYSHN</sequence>
<keyword evidence="1" id="KW-0732">Signal</keyword>
<protein>
    <recommendedName>
        <fullName evidence="4">Lipoprotein</fullName>
    </recommendedName>
</protein>
<dbReference type="PROSITE" id="PS51257">
    <property type="entry name" value="PROKAR_LIPOPROTEIN"/>
    <property type="match status" value="1"/>
</dbReference>
<dbReference type="EMBL" id="BOSE01000005">
    <property type="protein sequence ID" value="GIP17160.1"/>
    <property type="molecule type" value="Genomic_DNA"/>
</dbReference>
<feature type="chain" id="PRO_5038547768" description="Lipoprotein" evidence="1">
    <location>
        <begin position="21"/>
        <end position="165"/>
    </location>
</feature>
<evidence type="ECO:0000313" key="2">
    <source>
        <dbReference type="EMBL" id="GIP17160.1"/>
    </source>
</evidence>
<accession>A0A919YP97</accession>
<evidence type="ECO:0008006" key="4">
    <source>
        <dbReference type="Google" id="ProtNLM"/>
    </source>
</evidence>
<feature type="signal peptide" evidence="1">
    <location>
        <begin position="1"/>
        <end position="20"/>
    </location>
</feature>
<evidence type="ECO:0000313" key="3">
    <source>
        <dbReference type="Proteomes" id="UP000683139"/>
    </source>
</evidence>
<organism evidence="2 3">
    <name type="scientific">Paenibacillus montaniterrae</name>
    <dbReference type="NCBI Taxonomy" id="429341"/>
    <lineage>
        <taxon>Bacteria</taxon>
        <taxon>Bacillati</taxon>
        <taxon>Bacillota</taxon>
        <taxon>Bacilli</taxon>
        <taxon>Bacillales</taxon>
        <taxon>Paenibacillaceae</taxon>
        <taxon>Paenibacillus</taxon>
    </lineage>
</organism>
<dbReference type="RefSeq" id="WP_213516193.1">
    <property type="nucleotide sequence ID" value="NZ_BOSE01000005.1"/>
</dbReference>
<evidence type="ECO:0000256" key="1">
    <source>
        <dbReference type="SAM" id="SignalP"/>
    </source>
</evidence>
<keyword evidence="3" id="KW-1185">Reference proteome</keyword>
<name>A0A919YP97_9BACL</name>
<comment type="caution">
    <text evidence="2">The sequence shown here is derived from an EMBL/GenBank/DDBJ whole genome shotgun (WGS) entry which is preliminary data.</text>
</comment>
<dbReference type="AlphaFoldDB" id="A0A919YP97"/>